<feature type="transmembrane region" description="Helical" evidence="1">
    <location>
        <begin position="87"/>
        <end position="107"/>
    </location>
</feature>
<dbReference type="KEGG" id="faa:HMPREF0389_01464"/>
<feature type="transmembrane region" description="Helical" evidence="1">
    <location>
        <begin position="21"/>
        <end position="37"/>
    </location>
</feature>
<organism evidence="2 3">
    <name type="scientific">Filifactor alocis (strain ATCC 35896 / CCUG 47790 / D40 B5)</name>
    <name type="common">Fusobacterium alocis</name>
    <dbReference type="NCBI Taxonomy" id="546269"/>
    <lineage>
        <taxon>Bacteria</taxon>
        <taxon>Bacillati</taxon>
        <taxon>Bacillota</taxon>
        <taxon>Clostridia</taxon>
        <taxon>Peptostreptococcales</taxon>
        <taxon>Filifactoraceae</taxon>
        <taxon>Filifactor</taxon>
    </lineage>
</organism>
<sequence length="607" mass="71315">MRGIEKIKQTFENLNKSVIRFPITMTCSVIMTIYLILEIKNGWFLSYNPMIETLLTGILLSINLHLFEERWLCDMQDRNRKRIFRAILWIAGGAFICCVHFILLNPVEGDTLGIHEKDRIYFGLNLFLIISSAYISKIRRNEGYVVYIFEIIGSFAKALVYSIVMYLGVAAIIFTLVHLLELPLYSEIYGYMASAVFNLFLLAVFLSDFPDSNDEFQGYEMVRAWRVLLLSIVVPLLSIYTVILYIYFAKIIVLSRWPNGLVAHLVLWYGMFSVAIVFFLSALQENKPFLKKFSIFYSVAMLPLLCMMFISVWIRVKEYGITENRYYVIMAGVWVCSSVLYYIRHYVKKQDSSLIFIPIILSVAVLISSVGPMSAYRVEKRGQVHELVKVLQRNDMIQDGKIVPKYDLREDEQERISELVSYIMANHKFEDIPNMPCSEKDYSFEKVFGFAEKWTDYWEDPESSFVERVNIGFYGNEYDKVEDISEFDRKYNVSFYSPGPEDNDMQDQKPFIVRKEDGLVLYFYDLGDKVYTEKIPFDELYEQVSDLEKRQEKGEEVERYLEYEGEDMKYRLVIEGIMLERIKEEGKDSKVYKECNIQGDIYYRLKK</sequence>
<feature type="transmembrane region" description="Helical" evidence="1">
    <location>
        <begin position="261"/>
        <end position="283"/>
    </location>
</feature>
<evidence type="ECO:0000256" key="1">
    <source>
        <dbReference type="SAM" id="Phobius"/>
    </source>
</evidence>
<dbReference type="EMBL" id="CP002390">
    <property type="protein sequence ID" value="EFE27833.1"/>
    <property type="molecule type" value="Genomic_DNA"/>
</dbReference>
<keyword evidence="1" id="KW-0812">Transmembrane</keyword>
<feature type="transmembrane region" description="Helical" evidence="1">
    <location>
        <begin position="295"/>
        <end position="314"/>
    </location>
</feature>
<name>D6GTM6_FILAD</name>
<accession>D6GTM6</accession>
<dbReference type="eggNOG" id="COG1835">
    <property type="taxonomic scope" value="Bacteria"/>
</dbReference>
<dbReference type="OrthoDB" id="9809196at2"/>
<keyword evidence="1" id="KW-0472">Membrane</keyword>
<evidence type="ECO:0008006" key="4">
    <source>
        <dbReference type="Google" id="ProtNLM"/>
    </source>
</evidence>
<feature type="transmembrane region" description="Helical" evidence="1">
    <location>
        <begin position="355"/>
        <end position="376"/>
    </location>
</feature>
<feature type="transmembrane region" description="Helical" evidence="1">
    <location>
        <begin position="119"/>
        <end position="135"/>
    </location>
</feature>
<evidence type="ECO:0000313" key="2">
    <source>
        <dbReference type="EMBL" id="EFE27833.1"/>
    </source>
</evidence>
<reference evidence="3" key="1">
    <citation type="submission" date="2010-12" db="EMBL/GenBank/DDBJ databases">
        <title>The genome sequence of Filifactor alocis strain ATCC 35896.</title>
        <authorList>
            <consortium name="The Broad Institute Genome Sequencing Platform"/>
            <person name="Ward D."/>
            <person name="Earl A."/>
            <person name="Feldgarden M."/>
            <person name="Young S.K."/>
            <person name="Gargeya S."/>
            <person name="Zeng Q."/>
            <person name="Alvarado L."/>
            <person name="Berlin A."/>
            <person name="Bochicchio J."/>
            <person name="Chapman S.B."/>
            <person name="Chen Z."/>
            <person name="Freedman E."/>
            <person name="Gellesch M."/>
            <person name="Goldberg J."/>
            <person name="Griggs A."/>
            <person name="Gujja S."/>
            <person name="Heilman E."/>
            <person name="Heiman D."/>
            <person name="Howarth C."/>
            <person name="Mehta T."/>
            <person name="Neiman D."/>
            <person name="Pearson M."/>
            <person name="Roberts A."/>
            <person name="Saif S."/>
            <person name="Shea T."/>
            <person name="Shenoy N."/>
            <person name="Sisk P."/>
            <person name="Stolte C."/>
            <person name="Sykes S."/>
            <person name="White J."/>
            <person name="Yandava C."/>
            <person name="Izard J."/>
            <person name="Blanton J.M."/>
            <person name="Baranova O.V."/>
            <person name="Tanner A.C."/>
            <person name="Dewhirst F.E."/>
            <person name="Haas B."/>
            <person name="Nusbaum C."/>
            <person name="Birren B."/>
        </authorList>
    </citation>
    <scope>NUCLEOTIDE SEQUENCE [LARGE SCALE GENOMIC DNA]</scope>
    <source>
        <strain evidence="3">ATCC 35896 / D40 B5</strain>
    </source>
</reference>
<protein>
    <recommendedName>
        <fullName evidence="4">DUF4153 domain-containing protein</fullName>
    </recommendedName>
</protein>
<evidence type="ECO:0000313" key="3">
    <source>
        <dbReference type="Proteomes" id="UP000007468"/>
    </source>
</evidence>
<feature type="transmembrane region" description="Helical" evidence="1">
    <location>
        <begin position="49"/>
        <end position="67"/>
    </location>
</feature>
<feature type="transmembrane region" description="Helical" evidence="1">
    <location>
        <begin position="326"/>
        <end position="343"/>
    </location>
</feature>
<feature type="transmembrane region" description="Helical" evidence="1">
    <location>
        <begin position="188"/>
        <end position="206"/>
    </location>
</feature>
<feature type="transmembrane region" description="Helical" evidence="1">
    <location>
        <begin position="147"/>
        <end position="176"/>
    </location>
</feature>
<feature type="transmembrane region" description="Helical" evidence="1">
    <location>
        <begin position="227"/>
        <end position="249"/>
    </location>
</feature>
<keyword evidence="1" id="KW-1133">Transmembrane helix</keyword>
<keyword evidence="3" id="KW-1185">Reference proteome</keyword>
<dbReference type="InterPro" id="IPR025291">
    <property type="entry name" value="DUF4153"/>
</dbReference>
<dbReference type="Pfam" id="PF13687">
    <property type="entry name" value="DUF4153"/>
    <property type="match status" value="1"/>
</dbReference>
<proteinExistence type="predicted"/>
<dbReference type="AlphaFoldDB" id="D6GTM6"/>
<dbReference type="PATRIC" id="fig|546269.5.peg.875"/>
<gene>
    <name evidence="2" type="ordered locus">HMPREF0389_01464</name>
</gene>
<dbReference type="RefSeq" id="WP_014262476.1">
    <property type="nucleotide sequence ID" value="NC_016630.1"/>
</dbReference>
<dbReference type="Proteomes" id="UP000007468">
    <property type="component" value="Chromosome"/>
</dbReference>